<feature type="transmembrane region" description="Helical" evidence="9">
    <location>
        <begin position="38"/>
        <end position="55"/>
    </location>
</feature>
<dbReference type="PhylomeDB" id="A0A060SXD4"/>
<feature type="domain" description="Cation efflux protein transmembrane" evidence="10">
    <location>
        <begin position="9"/>
        <end position="326"/>
    </location>
</feature>
<evidence type="ECO:0000256" key="4">
    <source>
        <dbReference type="ARBA" id="ARBA00022692"/>
    </source>
</evidence>
<dbReference type="GO" id="GO:0000329">
    <property type="term" value="C:fungal-type vacuole membrane"/>
    <property type="evidence" value="ECO:0007669"/>
    <property type="project" value="TreeGrafter"/>
</dbReference>
<dbReference type="EMBL" id="HG937691">
    <property type="protein sequence ID" value="CDP33570.1"/>
    <property type="molecule type" value="Genomic_DNA"/>
</dbReference>
<dbReference type="SUPFAM" id="SSF160240">
    <property type="entry name" value="Cation efflux protein cytoplasmic domain-like"/>
    <property type="match status" value="1"/>
</dbReference>
<feature type="transmembrane region" description="Helical" evidence="9">
    <location>
        <begin position="76"/>
        <end position="98"/>
    </location>
</feature>
<proteinExistence type="inferred from homology"/>
<keyword evidence="5" id="KW-0862">Zinc</keyword>
<evidence type="ECO:0000256" key="9">
    <source>
        <dbReference type="SAM" id="Phobius"/>
    </source>
</evidence>
<keyword evidence="7 9" id="KW-0472">Membrane</keyword>
<feature type="transmembrane region" description="Helical" evidence="9">
    <location>
        <begin position="110"/>
        <end position="131"/>
    </location>
</feature>
<dbReference type="PANTHER" id="PTHR45820">
    <property type="entry name" value="FI23527P1"/>
    <property type="match status" value="1"/>
</dbReference>
<dbReference type="AlphaFoldDB" id="A0A060SXD4"/>
<evidence type="ECO:0000256" key="7">
    <source>
        <dbReference type="ARBA" id="ARBA00023136"/>
    </source>
</evidence>
<feature type="compositionally biased region" description="Polar residues" evidence="8">
    <location>
        <begin position="179"/>
        <end position="198"/>
    </location>
</feature>
<sequence>MLGREARITALLVLDTAFFLLEIIIGYAVHSLALVADAFHMLNDMFSLVVALWAVRVAKSRGADAKYTYGWQRAEILGALINGVFLVALCLTIFLEAIQRFLDPPVISNPVLILVVGSAGLVSNIIGLLLFHEHDHGHGHGHSHGGGGGGGIGHSHVHSHAPGALEALIEEEQAHPHHNTATYGTTPIHSHGSPQSVSEALPETVVQDIADERTRLLGEACNPAMRPRSLSTLSATHSNHYHHLNKLAANSSSPAKKKRSLNMEGVFLHVLGDALGNIGVIITALMIWKTDFSWKYYLDPAISLIITCIILTTAIPLCRRASAILLQAVPQSVDAEEVKADLSSLPGVVDVHDLHIWILAEDLYISTLHVSVACDEDEFMHLAQKINACLHGHGIHSNTIQPEFISRTEASCRSASSSDGEGTSPRCAHPCLKPTGGLHASSSRPDLLDNSSNP</sequence>
<dbReference type="Pfam" id="PF01545">
    <property type="entry name" value="Cation_efflux"/>
    <property type="match status" value="1"/>
</dbReference>
<dbReference type="GO" id="GO:0006882">
    <property type="term" value="P:intracellular zinc ion homeostasis"/>
    <property type="evidence" value="ECO:0007669"/>
    <property type="project" value="TreeGrafter"/>
</dbReference>
<evidence type="ECO:0000256" key="8">
    <source>
        <dbReference type="SAM" id="MobiDB-lite"/>
    </source>
</evidence>
<keyword evidence="6 9" id="KW-1133">Transmembrane helix</keyword>
<evidence type="ECO:0000256" key="5">
    <source>
        <dbReference type="ARBA" id="ARBA00022833"/>
    </source>
</evidence>
<feature type="transmembrane region" description="Helical" evidence="9">
    <location>
        <begin position="266"/>
        <end position="288"/>
    </location>
</feature>
<comment type="similarity">
    <text evidence="2">Belongs to the cation diffusion facilitator (CDF) transporter (TC 2.A.4) family. SLC30A subfamily.</text>
</comment>
<comment type="subcellular location">
    <subcellularLocation>
        <location evidence="1">Membrane</location>
        <topology evidence="1">Multi-pass membrane protein</topology>
    </subcellularLocation>
</comment>
<dbReference type="InterPro" id="IPR058533">
    <property type="entry name" value="Cation_efflux_TM"/>
</dbReference>
<dbReference type="InterPro" id="IPR027470">
    <property type="entry name" value="Cation_efflux_CTD"/>
</dbReference>
<evidence type="ECO:0000256" key="1">
    <source>
        <dbReference type="ARBA" id="ARBA00004141"/>
    </source>
</evidence>
<dbReference type="SUPFAM" id="SSF161111">
    <property type="entry name" value="Cation efflux protein transmembrane domain-like"/>
    <property type="match status" value="1"/>
</dbReference>
<dbReference type="InterPro" id="IPR036837">
    <property type="entry name" value="Cation_efflux_CTD_sf"/>
</dbReference>
<reference evidence="12" key="1">
    <citation type="submission" date="2014-02" db="EMBL/GenBank/DDBJ databases">
        <authorList>
            <person name="Genoscope - CEA"/>
        </authorList>
    </citation>
    <scope>NUCLEOTIDE SEQUENCE</scope>
    <source>
        <strain evidence="12">LS3</strain>
    </source>
</reference>
<feature type="region of interest" description="Disordered" evidence="8">
    <location>
        <begin position="178"/>
        <end position="198"/>
    </location>
</feature>
<feature type="transmembrane region" description="Helical" evidence="9">
    <location>
        <begin position="300"/>
        <end position="318"/>
    </location>
</feature>
<feature type="domain" description="Cation efflux protein cytoplasmic" evidence="11">
    <location>
        <begin position="331"/>
        <end position="402"/>
    </location>
</feature>
<gene>
    <name evidence="12" type="ORF">GNLVRS02_ARAD1A12342g</name>
</gene>
<accession>A0A060SXD4</accession>
<evidence type="ECO:0000313" key="12">
    <source>
        <dbReference type="EMBL" id="CDP33570.1"/>
    </source>
</evidence>
<keyword evidence="4 9" id="KW-0812">Transmembrane</keyword>
<protein>
    <submittedName>
        <fullName evidence="12">ARAD1A12342p</fullName>
    </submittedName>
</protein>
<dbReference type="PANTHER" id="PTHR45820:SF4">
    <property type="entry name" value="ZINC TRANSPORTER 63C, ISOFORM F"/>
    <property type="match status" value="1"/>
</dbReference>
<dbReference type="InterPro" id="IPR002524">
    <property type="entry name" value="Cation_efflux"/>
</dbReference>
<dbReference type="InterPro" id="IPR027469">
    <property type="entry name" value="Cation_efflux_TMD_sf"/>
</dbReference>
<dbReference type="Gene3D" id="1.20.1510.10">
    <property type="entry name" value="Cation efflux protein transmembrane domain"/>
    <property type="match status" value="2"/>
</dbReference>
<feature type="region of interest" description="Disordered" evidence="8">
    <location>
        <begin position="435"/>
        <end position="454"/>
    </location>
</feature>
<evidence type="ECO:0000259" key="11">
    <source>
        <dbReference type="Pfam" id="PF16916"/>
    </source>
</evidence>
<dbReference type="NCBIfam" id="TIGR01297">
    <property type="entry name" value="CDF"/>
    <property type="match status" value="1"/>
</dbReference>
<evidence type="ECO:0000256" key="3">
    <source>
        <dbReference type="ARBA" id="ARBA00022448"/>
    </source>
</evidence>
<dbReference type="GO" id="GO:0005385">
    <property type="term" value="F:zinc ion transmembrane transporter activity"/>
    <property type="evidence" value="ECO:0007669"/>
    <property type="project" value="TreeGrafter"/>
</dbReference>
<keyword evidence="3" id="KW-0813">Transport</keyword>
<feature type="transmembrane region" description="Helical" evidence="9">
    <location>
        <begin position="12"/>
        <end position="32"/>
    </location>
</feature>
<evidence type="ECO:0000256" key="6">
    <source>
        <dbReference type="ARBA" id="ARBA00022989"/>
    </source>
</evidence>
<dbReference type="Pfam" id="PF16916">
    <property type="entry name" value="ZT_dimer"/>
    <property type="match status" value="1"/>
</dbReference>
<organism evidence="12">
    <name type="scientific">Blastobotrys adeninivorans</name>
    <name type="common">Yeast</name>
    <name type="synonym">Arxula adeninivorans</name>
    <dbReference type="NCBI Taxonomy" id="409370"/>
    <lineage>
        <taxon>Eukaryota</taxon>
        <taxon>Fungi</taxon>
        <taxon>Dikarya</taxon>
        <taxon>Ascomycota</taxon>
        <taxon>Saccharomycotina</taxon>
        <taxon>Dipodascomycetes</taxon>
        <taxon>Dipodascales</taxon>
        <taxon>Trichomonascaceae</taxon>
        <taxon>Blastobotrys</taxon>
    </lineage>
</organism>
<evidence type="ECO:0000256" key="2">
    <source>
        <dbReference type="ARBA" id="ARBA00008873"/>
    </source>
</evidence>
<evidence type="ECO:0000259" key="10">
    <source>
        <dbReference type="Pfam" id="PF01545"/>
    </source>
</evidence>
<reference evidence="12" key="2">
    <citation type="submission" date="2014-06" db="EMBL/GenBank/DDBJ databases">
        <title>The complete genome of Blastobotrys (Arxula) adeninivorans LS3 - a yeast of biotechnological interest.</title>
        <authorList>
            <person name="Kunze G."/>
            <person name="Gaillardin C."/>
            <person name="Czernicka M."/>
            <person name="Durrens P."/>
            <person name="Martin T."/>
            <person name="Boer E."/>
            <person name="Gabaldon T."/>
            <person name="Cruz J."/>
            <person name="Talla E."/>
            <person name="Marck C."/>
            <person name="Goffeau A."/>
            <person name="Barbe V."/>
            <person name="Baret P."/>
            <person name="Baronian K."/>
            <person name="Beier S."/>
            <person name="Bleykasten C."/>
            <person name="Bode R."/>
            <person name="Casaregola S."/>
            <person name="Despons L."/>
            <person name="Fairhead C."/>
            <person name="Giersberg M."/>
            <person name="Gierski P."/>
            <person name="Hahnel U."/>
            <person name="Hartmann A."/>
            <person name="Jankowska D."/>
            <person name="Jubin C."/>
            <person name="Jung P."/>
            <person name="Lafontaine I."/>
            <person name="Leh-Louis V."/>
            <person name="Lemaire M."/>
            <person name="Marcet-Houben M."/>
            <person name="Mascher M."/>
            <person name="Morel G."/>
            <person name="Richard G.-F."/>
            <person name="Riechen J."/>
            <person name="Sacerdot C."/>
            <person name="Sarkar A."/>
            <person name="Savel G."/>
            <person name="Schacherer J."/>
            <person name="Sherman D."/>
            <person name="Straub M.-L."/>
            <person name="Stein N."/>
            <person name="Thierry A."/>
            <person name="Trautwein-Schult A."/>
            <person name="Westhof E."/>
            <person name="Worch S."/>
            <person name="Dujon B."/>
            <person name="Souciet J.-L."/>
            <person name="Wincker P."/>
            <person name="Scholz U."/>
            <person name="Neuveglise N."/>
        </authorList>
    </citation>
    <scope>NUCLEOTIDE SEQUENCE</scope>
    <source>
        <strain evidence="12">LS3</strain>
    </source>
</reference>
<feature type="compositionally biased region" description="Polar residues" evidence="8">
    <location>
        <begin position="440"/>
        <end position="454"/>
    </location>
</feature>
<name>A0A060SXD4_BLAAD</name>